<feature type="signal peptide" evidence="9">
    <location>
        <begin position="1"/>
        <end position="20"/>
    </location>
</feature>
<dbReference type="InterPro" id="IPR001547">
    <property type="entry name" value="Glyco_hydro_5"/>
</dbReference>
<protein>
    <recommendedName>
        <fullName evidence="4">mannan endo-1,4-beta-mannosidase</fullName>
        <ecNumber evidence="4">3.2.1.78</ecNumber>
    </recommendedName>
</protein>
<dbReference type="Proteomes" id="UP000736787">
    <property type="component" value="Unassembled WGS sequence"/>
</dbReference>
<dbReference type="EMBL" id="RCML01001421">
    <property type="protein sequence ID" value="KAG2962735.1"/>
    <property type="molecule type" value="Genomic_DNA"/>
</dbReference>
<dbReference type="EMBL" id="MJFZ01001368">
    <property type="protein sequence ID" value="RAW22276.1"/>
    <property type="molecule type" value="Genomic_DNA"/>
</dbReference>
<dbReference type="EMBL" id="RCMV01000800">
    <property type="protein sequence ID" value="KAG3212776.1"/>
    <property type="molecule type" value="Genomic_DNA"/>
</dbReference>
<evidence type="ECO:0000256" key="9">
    <source>
        <dbReference type="SAM" id="SignalP"/>
    </source>
</evidence>
<keyword evidence="7" id="KW-0378">Hydrolase</keyword>
<dbReference type="GO" id="GO:0000272">
    <property type="term" value="P:polysaccharide catabolic process"/>
    <property type="evidence" value="ECO:0007669"/>
    <property type="project" value="InterPro"/>
</dbReference>
<dbReference type="Pfam" id="PF26410">
    <property type="entry name" value="GH5_mannosidase"/>
    <property type="match status" value="1"/>
</dbReference>
<keyword evidence="5" id="KW-0964">Secreted</keyword>
<dbReference type="VEuPathDB" id="FungiDB:PC110_g21287"/>
<keyword evidence="6 9" id="KW-0732">Signal</keyword>
<dbReference type="STRING" id="29920.A0A329REP2"/>
<evidence type="ECO:0000259" key="10">
    <source>
        <dbReference type="Pfam" id="PF26410"/>
    </source>
</evidence>
<evidence type="ECO:0000256" key="4">
    <source>
        <dbReference type="ARBA" id="ARBA00012706"/>
    </source>
</evidence>
<evidence type="ECO:0000256" key="8">
    <source>
        <dbReference type="ARBA" id="ARBA00023295"/>
    </source>
</evidence>
<evidence type="ECO:0000256" key="1">
    <source>
        <dbReference type="ARBA" id="ARBA00001678"/>
    </source>
</evidence>
<evidence type="ECO:0000256" key="5">
    <source>
        <dbReference type="ARBA" id="ARBA00022525"/>
    </source>
</evidence>
<evidence type="ECO:0000256" key="2">
    <source>
        <dbReference type="ARBA" id="ARBA00004613"/>
    </source>
</evidence>
<comment type="subcellular location">
    <subcellularLocation>
        <location evidence="2">Secreted</location>
    </subcellularLocation>
</comment>
<dbReference type="Proteomes" id="UP000735874">
    <property type="component" value="Unassembled WGS sequence"/>
</dbReference>
<evidence type="ECO:0000313" key="12">
    <source>
        <dbReference type="EMBL" id="KAG2883142.1"/>
    </source>
</evidence>
<dbReference type="Gene3D" id="3.20.20.80">
    <property type="entry name" value="Glycosidases"/>
    <property type="match status" value="1"/>
</dbReference>
<reference evidence="16 17" key="1">
    <citation type="submission" date="2018-01" db="EMBL/GenBank/DDBJ databases">
        <title>Draft genome of the strawberry crown rot pathogen Phytophthora cactorum.</title>
        <authorList>
            <person name="Armitage A.D."/>
            <person name="Lysoe E."/>
            <person name="Nellist C.F."/>
            <person name="Harrison R.J."/>
            <person name="Brurberg M.B."/>
        </authorList>
    </citation>
    <scope>NUCLEOTIDE SEQUENCE [LARGE SCALE GENOMIC DNA]</scope>
    <source>
        <strain evidence="16 17">10300</strain>
    </source>
</reference>
<evidence type="ECO:0000256" key="6">
    <source>
        <dbReference type="ARBA" id="ARBA00022729"/>
    </source>
</evidence>
<sequence>MKVFATAAALFASLTPYATAGYVTMSGTNFELNGKPFYVFGTNAYWASETTLSKTGLATIFNTMAKNDLTLWENGKATVNTGDNGLGYFDLVVAAAKAAGVKLVVPFVNNWSDYGGLGVYVQQLGGKYHDDFYTDEKIKAAYKNFIKTFVQRYAGEETIMAWQLCNECRCTGSGTLKESGNCNATTLTDWMAEMSSYIKSLDSNHLVASGSEGFLNTDKSVYVYSGPSGVDFDANLSIDSIDYGAYQAYPDTWGVATSEAKSWGVKWIEDHVASGKKAA</sequence>
<evidence type="ECO:0000313" key="13">
    <source>
        <dbReference type="EMBL" id="KAG2919311.1"/>
    </source>
</evidence>
<dbReference type="SUPFAM" id="SSF51445">
    <property type="entry name" value="(Trans)glycosidases"/>
    <property type="match status" value="1"/>
</dbReference>
<dbReference type="Proteomes" id="UP000760860">
    <property type="component" value="Unassembled WGS sequence"/>
</dbReference>
<dbReference type="EMBL" id="RCMG01001365">
    <property type="protein sequence ID" value="KAG2829184.1"/>
    <property type="molecule type" value="Genomic_DNA"/>
</dbReference>
<comment type="caution">
    <text evidence="16">The sequence shown here is derived from an EMBL/GenBank/DDBJ whole genome shotgun (WGS) entry which is preliminary data.</text>
</comment>
<dbReference type="Proteomes" id="UP000251314">
    <property type="component" value="Unassembled WGS sequence"/>
</dbReference>
<keyword evidence="8" id="KW-0326">Glycosidase</keyword>
<evidence type="ECO:0000313" key="16">
    <source>
        <dbReference type="EMBL" id="RAW22276.1"/>
    </source>
</evidence>
<dbReference type="InterPro" id="IPR045053">
    <property type="entry name" value="MAN-like"/>
</dbReference>
<evidence type="ECO:0000313" key="14">
    <source>
        <dbReference type="EMBL" id="KAG2962735.1"/>
    </source>
</evidence>
<evidence type="ECO:0000256" key="3">
    <source>
        <dbReference type="ARBA" id="ARBA00005641"/>
    </source>
</evidence>
<dbReference type="PANTHER" id="PTHR31451">
    <property type="match status" value="1"/>
</dbReference>
<dbReference type="GO" id="GO:0016985">
    <property type="term" value="F:mannan endo-1,4-beta-mannosidase activity"/>
    <property type="evidence" value="ECO:0007669"/>
    <property type="project" value="UniProtKB-EC"/>
</dbReference>
<dbReference type="PANTHER" id="PTHR31451:SF39">
    <property type="entry name" value="MANNAN ENDO-1,4-BETA-MANNOSIDASE 1"/>
    <property type="match status" value="1"/>
</dbReference>
<dbReference type="Proteomes" id="UP000774804">
    <property type="component" value="Unassembled WGS sequence"/>
</dbReference>
<dbReference type="EMBL" id="RCMI01001598">
    <property type="protein sequence ID" value="KAG2883142.1"/>
    <property type="molecule type" value="Genomic_DNA"/>
</dbReference>
<evidence type="ECO:0000313" key="15">
    <source>
        <dbReference type="EMBL" id="KAG3212776.1"/>
    </source>
</evidence>
<evidence type="ECO:0000313" key="17">
    <source>
        <dbReference type="Proteomes" id="UP000251314"/>
    </source>
</evidence>
<feature type="domain" description="Glycoside hydrolase family 5" evidence="10">
    <location>
        <begin position="127"/>
        <end position="259"/>
    </location>
</feature>
<dbReference type="InterPro" id="IPR017853">
    <property type="entry name" value="GH"/>
</dbReference>
<gene>
    <name evidence="16" type="ORF">PC110_g21287</name>
    <name evidence="11" type="ORF">PC113_g21327</name>
    <name evidence="12" type="ORF">PC115_g21718</name>
    <name evidence="13" type="ORF">PC117_g16815</name>
    <name evidence="14" type="ORF">PC118_g21267</name>
    <name evidence="15" type="ORF">PC129_g16272</name>
</gene>
<dbReference type="OrthoDB" id="406631at2759"/>
<dbReference type="AlphaFoldDB" id="A0A329REP2"/>
<comment type="catalytic activity">
    <reaction evidence="1">
        <text>Random hydrolysis of (1-&gt;4)-beta-D-mannosidic linkages in mannans, galactomannans and glucomannans.</text>
        <dbReference type="EC" id="3.2.1.78"/>
    </reaction>
</comment>
<evidence type="ECO:0000313" key="11">
    <source>
        <dbReference type="EMBL" id="KAG2829184.1"/>
    </source>
</evidence>
<reference evidence="11" key="2">
    <citation type="submission" date="2018-10" db="EMBL/GenBank/DDBJ databases">
        <title>Effector identification in a new, highly contiguous assembly of the strawberry crown rot pathogen Phytophthora cactorum.</title>
        <authorList>
            <person name="Armitage A.D."/>
            <person name="Nellist C.F."/>
            <person name="Bates H."/>
            <person name="Vickerstaff R.J."/>
            <person name="Harrison R.J."/>
        </authorList>
    </citation>
    <scope>NUCLEOTIDE SEQUENCE</scope>
    <source>
        <strain evidence="11">15-7</strain>
        <strain evidence="12">4032</strain>
        <strain evidence="13">4040</strain>
        <strain evidence="14">P415</strain>
        <strain evidence="15">P421</strain>
    </source>
</reference>
<evidence type="ECO:0000256" key="7">
    <source>
        <dbReference type="ARBA" id="ARBA00022801"/>
    </source>
</evidence>
<comment type="similarity">
    <text evidence="3">Belongs to the glycosyl hydrolase 5 (cellulase A) family.</text>
</comment>
<organism evidence="16 17">
    <name type="scientific">Phytophthora cactorum</name>
    <dbReference type="NCBI Taxonomy" id="29920"/>
    <lineage>
        <taxon>Eukaryota</taxon>
        <taxon>Sar</taxon>
        <taxon>Stramenopiles</taxon>
        <taxon>Oomycota</taxon>
        <taxon>Peronosporomycetes</taxon>
        <taxon>Peronosporales</taxon>
        <taxon>Peronosporaceae</taxon>
        <taxon>Phytophthora</taxon>
    </lineage>
</organism>
<name>A0A329REP2_9STRA</name>
<keyword evidence="17" id="KW-1185">Reference proteome</keyword>
<feature type="chain" id="PRO_5040067688" description="mannan endo-1,4-beta-mannosidase" evidence="9">
    <location>
        <begin position="21"/>
        <end position="279"/>
    </location>
</feature>
<dbReference type="GO" id="GO:0005576">
    <property type="term" value="C:extracellular region"/>
    <property type="evidence" value="ECO:0007669"/>
    <property type="project" value="UniProtKB-SubCell"/>
</dbReference>
<dbReference type="EC" id="3.2.1.78" evidence="4"/>
<accession>A0A329REP2</accession>
<dbReference type="EMBL" id="RCMK01000610">
    <property type="protein sequence ID" value="KAG2919311.1"/>
    <property type="molecule type" value="Genomic_DNA"/>
</dbReference>
<dbReference type="Proteomes" id="UP000697107">
    <property type="component" value="Unassembled WGS sequence"/>
</dbReference>
<proteinExistence type="inferred from homology"/>